<dbReference type="GO" id="GO:0004414">
    <property type="term" value="F:homoserine O-acetyltransferase activity"/>
    <property type="evidence" value="ECO:0007669"/>
    <property type="project" value="TreeGrafter"/>
</dbReference>
<keyword evidence="2" id="KW-1185">Reference proteome</keyword>
<evidence type="ECO:0000313" key="2">
    <source>
        <dbReference type="Proteomes" id="UP000593567"/>
    </source>
</evidence>
<name>A0A7J7K5M0_BUGNE</name>
<evidence type="ECO:0000313" key="1">
    <source>
        <dbReference type="EMBL" id="KAF6032908.1"/>
    </source>
</evidence>
<dbReference type="EMBL" id="VXIV02001468">
    <property type="protein sequence ID" value="KAF6032908.1"/>
    <property type="molecule type" value="Genomic_DNA"/>
</dbReference>
<evidence type="ECO:0008006" key="3">
    <source>
        <dbReference type="Google" id="ProtNLM"/>
    </source>
</evidence>
<dbReference type="GO" id="GO:0005739">
    <property type="term" value="C:mitochondrion"/>
    <property type="evidence" value="ECO:0007669"/>
    <property type="project" value="TreeGrafter"/>
</dbReference>
<dbReference type="GO" id="GO:0006535">
    <property type="term" value="P:cysteine biosynthetic process from serine"/>
    <property type="evidence" value="ECO:0007669"/>
    <property type="project" value="TreeGrafter"/>
</dbReference>
<dbReference type="PANTHER" id="PTHR32268:SF16">
    <property type="entry name" value="SERINE O-SUCCINYLTRANSFERASE"/>
    <property type="match status" value="1"/>
</dbReference>
<dbReference type="SUPFAM" id="SSF53474">
    <property type="entry name" value="alpha/beta-Hydrolases"/>
    <property type="match status" value="1"/>
</dbReference>
<comment type="caution">
    <text evidence="1">The sequence shown here is derived from an EMBL/GenBank/DDBJ whole genome shotgun (WGS) entry which is preliminary data.</text>
</comment>
<protein>
    <recommendedName>
        <fullName evidence="3">Homoserine O-acetyltransferase</fullName>
    </recommendedName>
</protein>
<dbReference type="PANTHER" id="PTHR32268">
    <property type="entry name" value="HOMOSERINE O-ACETYLTRANSFERASE"/>
    <property type="match status" value="1"/>
</dbReference>
<dbReference type="Proteomes" id="UP000593567">
    <property type="component" value="Unassembled WGS sequence"/>
</dbReference>
<dbReference type="GO" id="GO:0009092">
    <property type="term" value="P:homoserine metabolic process"/>
    <property type="evidence" value="ECO:0007669"/>
    <property type="project" value="TreeGrafter"/>
</dbReference>
<dbReference type="AlphaFoldDB" id="A0A7J7K5M0"/>
<dbReference type="InterPro" id="IPR029058">
    <property type="entry name" value="AB_hydrolase_fold"/>
</dbReference>
<proteinExistence type="predicted"/>
<sequence length="117" mass="13024">MFCTMYDPNSLLYISKAMDLFDIGEDHEDITSACAKITCPIMVLGVTTDILFPIWQQKQLADVCRAAGNGKVTFYSLDSVYGHDTFLLNLNDIGSAVKGFLDTEQAHSGRVRPRKDQ</sequence>
<accession>A0A7J7K5M0</accession>
<dbReference type="OrthoDB" id="444135at2759"/>
<reference evidence="1" key="1">
    <citation type="submission" date="2020-06" db="EMBL/GenBank/DDBJ databases">
        <title>Draft genome of Bugula neritina, a colonial animal packing powerful symbionts and potential medicines.</title>
        <authorList>
            <person name="Rayko M."/>
        </authorList>
    </citation>
    <scope>NUCLEOTIDE SEQUENCE [LARGE SCALE GENOMIC DNA]</scope>
    <source>
        <strain evidence="1">Kwan_BN1</strain>
    </source>
</reference>
<dbReference type="InterPro" id="IPR008220">
    <property type="entry name" value="HAT_MetX-like"/>
</dbReference>
<dbReference type="GO" id="GO:0009001">
    <property type="term" value="F:serine O-acetyltransferase activity"/>
    <property type="evidence" value="ECO:0007669"/>
    <property type="project" value="TreeGrafter"/>
</dbReference>
<dbReference type="Gene3D" id="3.40.50.1820">
    <property type="entry name" value="alpha/beta hydrolase"/>
    <property type="match status" value="1"/>
</dbReference>
<organism evidence="1 2">
    <name type="scientific">Bugula neritina</name>
    <name type="common">Brown bryozoan</name>
    <name type="synonym">Sertularia neritina</name>
    <dbReference type="NCBI Taxonomy" id="10212"/>
    <lineage>
        <taxon>Eukaryota</taxon>
        <taxon>Metazoa</taxon>
        <taxon>Spiralia</taxon>
        <taxon>Lophotrochozoa</taxon>
        <taxon>Bryozoa</taxon>
        <taxon>Gymnolaemata</taxon>
        <taxon>Cheilostomatida</taxon>
        <taxon>Flustrina</taxon>
        <taxon>Buguloidea</taxon>
        <taxon>Bugulidae</taxon>
        <taxon>Bugula</taxon>
    </lineage>
</organism>
<gene>
    <name evidence="1" type="ORF">EB796_008793</name>
</gene>
<dbReference type="GO" id="GO:0009086">
    <property type="term" value="P:methionine biosynthetic process"/>
    <property type="evidence" value="ECO:0007669"/>
    <property type="project" value="TreeGrafter"/>
</dbReference>